<comment type="catalytic activity">
    <reaction evidence="1">
        <text>ATP + protein L-histidine = ADP + protein N-phospho-L-histidine.</text>
        <dbReference type="EC" id="2.7.13.3"/>
    </reaction>
</comment>
<evidence type="ECO:0000256" key="6">
    <source>
        <dbReference type="ARBA" id="ARBA00023012"/>
    </source>
</evidence>
<dbReference type="Pfam" id="PF00072">
    <property type="entry name" value="Response_reg"/>
    <property type="match status" value="1"/>
</dbReference>
<dbReference type="CDD" id="cd00082">
    <property type="entry name" value="HisKA"/>
    <property type="match status" value="1"/>
</dbReference>
<evidence type="ECO:0000256" key="7">
    <source>
        <dbReference type="PROSITE-ProRule" id="PRU00169"/>
    </source>
</evidence>
<reference evidence="11" key="1">
    <citation type="submission" date="2020-12" db="EMBL/GenBank/DDBJ databases">
        <title>Genomic characterization of non-nitrogen-fixing Frankia strains.</title>
        <authorList>
            <person name="Carlos-Shanley C."/>
            <person name="Guerra T."/>
            <person name="Hahn D."/>
        </authorList>
    </citation>
    <scope>NUCLEOTIDE SEQUENCE</scope>
    <source>
        <strain evidence="11">CN6</strain>
    </source>
</reference>
<dbReference type="PROSITE" id="PS50110">
    <property type="entry name" value="RESPONSE_REGULATORY"/>
    <property type="match status" value="1"/>
</dbReference>
<evidence type="ECO:0000256" key="8">
    <source>
        <dbReference type="SAM" id="MobiDB-lite"/>
    </source>
</evidence>
<keyword evidence="5" id="KW-0808">Transferase</keyword>
<accession>A0A937REE9</accession>
<dbReference type="InterPro" id="IPR003594">
    <property type="entry name" value="HATPase_dom"/>
</dbReference>
<dbReference type="PROSITE" id="PS50109">
    <property type="entry name" value="HIS_KIN"/>
    <property type="match status" value="1"/>
</dbReference>
<dbReference type="EMBL" id="JAEACQ010000159">
    <property type="protein sequence ID" value="MBL7627349.1"/>
    <property type="molecule type" value="Genomic_DNA"/>
</dbReference>
<comment type="caution">
    <text evidence="11">The sequence shown here is derived from an EMBL/GenBank/DDBJ whole genome shotgun (WGS) entry which is preliminary data.</text>
</comment>
<keyword evidence="5" id="KW-0418">Kinase</keyword>
<dbReference type="SMART" id="SM00387">
    <property type="entry name" value="HATPase_c"/>
    <property type="match status" value="1"/>
</dbReference>
<proteinExistence type="predicted"/>
<evidence type="ECO:0000256" key="3">
    <source>
        <dbReference type="ARBA" id="ARBA00012438"/>
    </source>
</evidence>
<name>A0A937REE9_9ACTN</name>
<dbReference type="Gene3D" id="3.40.50.2300">
    <property type="match status" value="1"/>
</dbReference>
<dbReference type="SUPFAM" id="SSF47384">
    <property type="entry name" value="Homodimeric domain of signal transducing histidine kinase"/>
    <property type="match status" value="1"/>
</dbReference>
<dbReference type="InterPro" id="IPR001789">
    <property type="entry name" value="Sig_transdc_resp-reg_receiver"/>
</dbReference>
<dbReference type="GO" id="GO:0000155">
    <property type="term" value="F:phosphorelay sensor kinase activity"/>
    <property type="evidence" value="ECO:0007669"/>
    <property type="project" value="InterPro"/>
</dbReference>
<keyword evidence="6" id="KW-0902">Two-component regulatory system</keyword>
<dbReference type="AlphaFoldDB" id="A0A937REE9"/>
<dbReference type="InterPro" id="IPR004358">
    <property type="entry name" value="Sig_transdc_His_kin-like_C"/>
</dbReference>
<gene>
    <name evidence="11" type="ORF">I7412_09245</name>
</gene>
<evidence type="ECO:0000256" key="1">
    <source>
        <dbReference type="ARBA" id="ARBA00000085"/>
    </source>
</evidence>
<dbReference type="PANTHER" id="PTHR43065:SF42">
    <property type="entry name" value="TWO-COMPONENT SENSOR PPRA"/>
    <property type="match status" value="1"/>
</dbReference>
<keyword evidence="12" id="KW-1185">Reference proteome</keyword>
<evidence type="ECO:0000313" key="11">
    <source>
        <dbReference type="EMBL" id="MBL7627349.1"/>
    </source>
</evidence>
<comment type="subcellular location">
    <subcellularLocation>
        <location evidence="2">Cell membrane</location>
    </subcellularLocation>
</comment>
<feature type="region of interest" description="Disordered" evidence="8">
    <location>
        <begin position="1"/>
        <end position="51"/>
    </location>
</feature>
<dbReference type="InterPro" id="IPR005467">
    <property type="entry name" value="His_kinase_dom"/>
</dbReference>
<dbReference type="EC" id="2.7.13.3" evidence="3"/>
<dbReference type="Proteomes" id="UP000604475">
    <property type="component" value="Unassembled WGS sequence"/>
</dbReference>
<sequence>MRRHGVGMRRAAKRRPTAETQDLLAAIAQSADDDGGFPAGITPGPPRAGESPVVSAAIRDVAERLKEQAEGERWRAHAQRRRFEEQLHEARRLESLGQLAGGVAHDFNNLLAVVINYASFVAEEVAAAAAEYDGARWKAVLADVEQIQRAADRATALTHQLLAFGQRETVQPTVLGLNEVVVDLEQLLLRAVGEHVRLRIRLAPDLAPVLADRGQLEQVLVNLAVNARDAMPRGGVLTIDTTNVDVDEEAAATRVGLTPGPHVRLRVGDSGVGIPEDLIGRVFEPFFTTKPKGEGSGLGLATVYGIIIQAGGHTEIASEQGVGTTVTCLLPATDEKAARVDTPVPVEDGGGRGGETILLVEDEDAMREVTRRILVRNGYRVLTAPGAAEAIALVASRQRAREPVDLLVTDVIMPGMQGRELANHIRALLPGIRVAYMSGYAHPVLTTQGRLDPGVVLLEKPFSERVLLATVRATLSTG</sequence>
<keyword evidence="4 7" id="KW-0597">Phosphoprotein</keyword>
<evidence type="ECO:0000259" key="10">
    <source>
        <dbReference type="PROSITE" id="PS50110"/>
    </source>
</evidence>
<dbReference type="InterPro" id="IPR003661">
    <property type="entry name" value="HisK_dim/P_dom"/>
</dbReference>
<dbReference type="PANTHER" id="PTHR43065">
    <property type="entry name" value="SENSOR HISTIDINE KINASE"/>
    <property type="match status" value="1"/>
</dbReference>
<organism evidence="11 12">
    <name type="scientific">Frankia nepalensis</name>
    <dbReference type="NCBI Taxonomy" id="1836974"/>
    <lineage>
        <taxon>Bacteria</taxon>
        <taxon>Bacillati</taxon>
        <taxon>Actinomycetota</taxon>
        <taxon>Actinomycetes</taxon>
        <taxon>Frankiales</taxon>
        <taxon>Frankiaceae</taxon>
        <taxon>Frankia</taxon>
    </lineage>
</organism>
<dbReference type="InterPro" id="IPR011006">
    <property type="entry name" value="CheY-like_superfamily"/>
</dbReference>
<dbReference type="InterPro" id="IPR036097">
    <property type="entry name" value="HisK_dim/P_sf"/>
</dbReference>
<dbReference type="SUPFAM" id="SSF52172">
    <property type="entry name" value="CheY-like"/>
    <property type="match status" value="1"/>
</dbReference>
<dbReference type="Gene3D" id="3.30.565.10">
    <property type="entry name" value="Histidine kinase-like ATPase, C-terminal domain"/>
    <property type="match status" value="1"/>
</dbReference>
<dbReference type="Gene3D" id="1.10.287.130">
    <property type="match status" value="1"/>
</dbReference>
<dbReference type="PRINTS" id="PR00344">
    <property type="entry name" value="BCTRLSENSOR"/>
</dbReference>
<dbReference type="SUPFAM" id="SSF55874">
    <property type="entry name" value="ATPase domain of HSP90 chaperone/DNA topoisomerase II/histidine kinase"/>
    <property type="match status" value="1"/>
</dbReference>
<feature type="modified residue" description="4-aspartylphosphate" evidence="7">
    <location>
        <position position="410"/>
    </location>
</feature>
<feature type="compositionally biased region" description="Basic residues" evidence="8">
    <location>
        <begin position="1"/>
        <end position="15"/>
    </location>
</feature>
<evidence type="ECO:0000256" key="5">
    <source>
        <dbReference type="ARBA" id="ARBA00022777"/>
    </source>
</evidence>
<feature type="domain" description="Histidine kinase" evidence="9">
    <location>
        <begin position="102"/>
        <end position="334"/>
    </location>
</feature>
<dbReference type="GO" id="GO:0005886">
    <property type="term" value="C:plasma membrane"/>
    <property type="evidence" value="ECO:0007669"/>
    <property type="project" value="UniProtKB-SubCell"/>
</dbReference>
<evidence type="ECO:0000256" key="4">
    <source>
        <dbReference type="ARBA" id="ARBA00022553"/>
    </source>
</evidence>
<evidence type="ECO:0000259" key="9">
    <source>
        <dbReference type="PROSITE" id="PS50109"/>
    </source>
</evidence>
<evidence type="ECO:0000313" key="12">
    <source>
        <dbReference type="Proteomes" id="UP000604475"/>
    </source>
</evidence>
<dbReference type="Pfam" id="PF02518">
    <property type="entry name" value="HATPase_c"/>
    <property type="match status" value="1"/>
</dbReference>
<feature type="domain" description="Response regulatory" evidence="10">
    <location>
        <begin position="356"/>
        <end position="475"/>
    </location>
</feature>
<protein>
    <recommendedName>
        <fullName evidence="3">histidine kinase</fullName>
        <ecNumber evidence="3">2.7.13.3</ecNumber>
    </recommendedName>
</protein>
<evidence type="ECO:0000256" key="2">
    <source>
        <dbReference type="ARBA" id="ARBA00004236"/>
    </source>
</evidence>
<dbReference type="SMART" id="SM00448">
    <property type="entry name" value="REC"/>
    <property type="match status" value="1"/>
</dbReference>
<dbReference type="InterPro" id="IPR036890">
    <property type="entry name" value="HATPase_C_sf"/>
</dbReference>